<dbReference type="EMBL" id="JAKXMK010000007">
    <property type="protein sequence ID" value="MCH6165735.1"/>
    <property type="molecule type" value="Genomic_DNA"/>
</dbReference>
<dbReference type="PANTHER" id="PTHR46623">
    <property type="entry name" value="CARBOXYMETHYLENEBUTENOLIDASE-RELATED"/>
    <property type="match status" value="1"/>
</dbReference>
<accession>A0ABS9TB17</accession>
<organism evidence="2 3">
    <name type="scientific">Pseudonocardia alaniniphila</name>
    <dbReference type="NCBI Taxonomy" id="75291"/>
    <lineage>
        <taxon>Bacteria</taxon>
        <taxon>Bacillati</taxon>
        <taxon>Actinomycetota</taxon>
        <taxon>Actinomycetes</taxon>
        <taxon>Pseudonocardiales</taxon>
        <taxon>Pseudonocardiaceae</taxon>
        <taxon>Pseudonocardia</taxon>
    </lineage>
</organism>
<evidence type="ECO:0000259" key="1">
    <source>
        <dbReference type="Pfam" id="PF01738"/>
    </source>
</evidence>
<dbReference type="InterPro" id="IPR002925">
    <property type="entry name" value="Dienelactn_hydro"/>
</dbReference>
<keyword evidence="3" id="KW-1185">Reference proteome</keyword>
<gene>
    <name evidence="2" type="ORF">MMF94_08585</name>
</gene>
<protein>
    <submittedName>
        <fullName evidence="2">Dienelactone hydrolase family protein</fullName>
    </submittedName>
</protein>
<dbReference type="Gene3D" id="3.40.50.1820">
    <property type="entry name" value="alpha/beta hydrolase"/>
    <property type="match status" value="1"/>
</dbReference>
<dbReference type="GO" id="GO:0016787">
    <property type="term" value="F:hydrolase activity"/>
    <property type="evidence" value="ECO:0007669"/>
    <property type="project" value="UniProtKB-KW"/>
</dbReference>
<dbReference type="SUPFAM" id="SSF53474">
    <property type="entry name" value="alpha/beta-Hydrolases"/>
    <property type="match status" value="1"/>
</dbReference>
<feature type="domain" description="Dienelactone hydrolase" evidence="1">
    <location>
        <begin position="17"/>
        <end position="235"/>
    </location>
</feature>
<name>A0ABS9TB17_9PSEU</name>
<sequence length="238" mass="25908">MVSTHYEKITAADGGVFDAFCAVPDSDSAPGVLIFQEIFGINDNIRGLAERLAAAGYLVLAPDMFWRIEPRFERKDESGMAEGIERVQQLDFPLAGSDITATLAHMRAMPACNGKVGGVGFCLGGALAYLFAANSRVDGHGPDAVVSYYGSAIRGMLDMANKIECPILFHYGDRDPFIPAEDIEAVEQAMAGRPDATVYRYDAGHAFSNWDAPSMYDEASARVAWDRTIQFLDDHLRA</sequence>
<dbReference type="PANTHER" id="PTHR46623:SF6">
    <property type="entry name" value="ALPHA_BETA-HYDROLASES SUPERFAMILY PROTEIN"/>
    <property type="match status" value="1"/>
</dbReference>
<comment type="caution">
    <text evidence="2">The sequence shown here is derived from an EMBL/GenBank/DDBJ whole genome shotgun (WGS) entry which is preliminary data.</text>
</comment>
<evidence type="ECO:0000313" key="3">
    <source>
        <dbReference type="Proteomes" id="UP001299970"/>
    </source>
</evidence>
<dbReference type="Pfam" id="PF01738">
    <property type="entry name" value="DLH"/>
    <property type="match status" value="1"/>
</dbReference>
<dbReference type="RefSeq" id="WP_241035769.1">
    <property type="nucleotide sequence ID" value="NZ_BAAAJF010000078.1"/>
</dbReference>
<keyword evidence="2" id="KW-0378">Hydrolase</keyword>
<evidence type="ECO:0000313" key="2">
    <source>
        <dbReference type="EMBL" id="MCH6165735.1"/>
    </source>
</evidence>
<dbReference type="InterPro" id="IPR029058">
    <property type="entry name" value="AB_hydrolase_fold"/>
</dbReference>
<proteinExistence type="predicted"/>
<dbReference type="InterPro" id="IPR051049">
    <property type="entry name" value="Dienelactone_hydrolase-like"/>
</dbReference>
<dbReference type="Proteomes" id="UP001299970">
    <property type="component" value="Unassembled WGS sequence"/>
</dbReference>
<reference evidence="2 3" key="1">
    <citation type="submission" date="2022-03" db="EMBL/GenBank/DDBJ databases">
        <title>Pseudonocardia alaer sp. nov., a novel actinomycete isolated from reed forest soil.</title>
        <authorList>
            <person name="Wang L."/>
        </authorList>
    </citation>
    <scope>NUCLEOTIDE SEQUENCE [LARGE SCALE GENOMIC DNA]</scope>
    <source>
        <strain evidence="2 3">Y-16303</strain>
    </source>
</reference>